<organism evidence="3 4">
    <name type="scientific">Necator americanus</name>
    <name type="common">Human hookworm</name>
    <dbReference type="NCBI Taxonomy" id="51031"/>
    <lineage>
        <taxon>Eukaryota</taxon>
        <taxon>Metazoa</taxon>
        <taxon>Ecdysozoa</taxon>
        <taxon>Nematoda</taxon>
        <taxon>Chromadorea</taxon>
        <taxon>Rhabditida</taxon>
        <taxon>Rhabditina</taxon>
        <taxon>Rhabditomorpha</taxon>
        <taxon>Strongyloidea</taxon>
        <taxon>Ancylostomatidae</taxon>
        <taxon>Bunostominae</taxon>
        <taxon>Necator</taxon>
    </lineage>
</organism>
<dbReference type="Proteomes" id="UP001303046">
    <property type="component" value="Unassembled WGS sequence"/>
</dbReference>
<evidence type="ECO:0000256" key="1">
    <source>
        <dbReference type="SAM" id="MobiDB-lite"/>
    </source>
</evidence>
<reference evidence="3 4" key="1">
    <citation type="submission" date="2023-08" db="EMBL/GenBank/DDBJ databases">
        <title>A Necator americanus chromosomal reference genome.</title>
        <authorList>
            <person name="Ilik V."/>
            <person name="Petrzelkova K.J."/>
            <person name="Pardy F."/>
            <person name="Fuh T."/>
            <person name="Niatou-Singa F.S."/>
            <person name="Gouil Q."/>
            <person name="Baker L."/>
            <person name="Ritchie M.E."/>
            <person name="Jex A.R."/>
            <person name="Gazzola D."/>
            <person name="Li H."/>
            <person name="Toshio Fujiwara R."/>
            <person name="Zhan B."/>
            <person name="Aroian R.V."/>
            <person name="Pafco B."/>
            <person name="Schwarz E.M."/>
        </authorList>
    </citation>
    <scope>NUCLEOTIDE SEQUENCE [LARGE SCALE GENOMIC DNA]</scope>
    <source>
        <strain evidence="3 4">Aroian</strain>
        <tissue evidence="3">Whole animal</tissue>
    </source>
</reference>
<proteinExistence type="predicted"/>
<dbReference type="EMBL" id="JAVFWL010000006">
    <property type="protein sequence ID" value="KAK6764976.1"/>
    <property type="molecule type" value="Genomic_DNA"/>
</dbReference>
<sequence>MREIFDSKVDWKTPLDQKICDEWYKLCKEVDLATLSIPSILSAVQAKIEEVNIVSDSEIALYWIKSSKKVPVFVANQGAKILSIKQQLDNGGATVKFFHVSTENNPADAGTRGLTAQEIIEDDWIKGPRWLENHCSEWPIKSINTLSDVHENDEIKTMVTTTLKVTTSENKQQEQLIDLKRFSKIDNVLRVLAKIAKTMKNWVAKTNQNRSSPIKVSEVDKFDNVFEITASDMVNAERFLISHEHRSINLDALKKRFHDKLIIRDEDGIIRHHSRLQNASIPYDTKSPIYIPEDSELSRLIVQDIHIKTGAPIMPPLPKDRVIKSRPFQNVGCDFMGPFTSKTLEKIHVHRDHSNIEAILNTRLLTKLNFSDITEMPLRPIDFLKGNFNYSLPNDKVANVSGDPDYDPNLIQTEKQALEAFQTSEMIANKFWEKWNVEYLTSLRETQKINLQQPRHLPRSLPEIGEIVLIEEELIPRGCWSYGRITEIIYSTDGSVRSAKVLLPNRKIVHRPLNKIFPLEIRSAPEDTTINTQKDQHQPNQERRKLPARASKTEAYKIIRDYELGLEGAQYTIPRTSLALTIIAMLSMISATLAECVPKIACVKGKINISPPKGSFQLCFDEHCRTFNEVTKNITYTVPISPHNDQVKVALIMIGNHSMETLETTCN</sequence>
<evidence type="ECO:0000313" key="3">
    <source>
        <dbReference type="EMBL" id="KAK6764976.1"/>
    </source>
</evidence>
<name>A0ABR1EQP2_NECAM</name>
<dbReference type="Pfam" id="PF18701">
    <property type="entry name" value="DUF5641"/>
    <property type="match status" value="1"/>
</dbReference>
<protein>
    <recommendedName>
        <fullName evidence="2">DUF5641 domain-containing protein</fullName>
    </recommendedName>
</protein>
<accession>A0ABR1EQP2</accession>
<evidence type="ECO:0000259" key="2">
    <source>
        <dbReference type="Pfam" id="PF18701"/>
    </source>
</evidence>
<comment type="caution">
    <text evidence="3">The sequence shown here is derived from an EMBL/GenBank/DDBJ whole genome shotgun (WGS) entry which is preliminary data.</text>
</comment>
<evidence type="ECO:0000313" key="4">
    <source>
        <dbReference type="Proteomes" id="UP001303046"/>
    </source>
</evidence>
<feature type="region of interest" description="Disordered" evidence="1">
    <location>
        <begin position="527"/>
        <end position="547"/>
    </location>
</feature>
<feature type="domain" description="DUF5641" evidence="2">
    <location>
        <begin position="420"/>
        <end position="519"/>
    </location>
</feature>
<keyword evidence="4" id="KW-1185">Reference proteome</keyword>
<feature type="compositionally biased region" description="Basic and acidic residues" evidence="1">
    <location>
        <begin position="534"/>
        <end position="547"/>
    </location>
</feature>
<dbReference type="InterPro" id="IPR040676">
    <property type="entry name" value="DUF5641"/>
</dbReference>
<gene>
    <name evidence="3" type="primary">Necator_chrX.g25225</name>
    <name evidence="3" type="ORF">RB195_025059</name>
</gene>
<dbReference type="PANTHER" id="PTHR47331">
    <property type="entry name" value="PHD-TYPE DOMAIN-CONTAINING PROTEIN"/>
    <property type="match status" value="1"/>
</dbReference>